<dbReference type="Gene3D" id="3.40.50.2300">
    <property type="match status" value="1"/>
</dbReference>
<dbReference type="InterPro" id="IPR013655">
    <property type="entry name" value="PAS_fold_3"/>
</dbReference>
<dbReference type="Pfam" id="PF00512">
    <property type="entry name" value="HisKA"/>
    <property type="match status" value="1"/>
</dbReference>
<feature type="domain" description="PAC" evidence="11">
    <location>
        <begin position="134"/>
        <end position="187"/>
    </location>
</feature>
<dbReference type="InterPro" id="IPR005467">
    <property type="entry name" value="His_kinase_dom"/>
</dbReference>
<dbReference type="InterPro" id="IPR000700">
    <property type="entry name" value="PAS-assoc_C"/>
</dbReference>
<dbReference type="SUPFAM" id="SSF47384">
    <property type="entry name" value="Homodimeric domain of signal transducing histidine kinase"/>
    <property type="match status" value="1"/>
</dbReference>
<protein>
    <recommendedName>
        <fullName evidence="3">histidine kinase</fullName>
        <ecNumber evidence="3">2.7.13.3</ecNumber>
    </recommendedName>
</protein>
<comment type="catalytic activity">
    <reaction evidence="1">
        <text>ATP + protein L-histidine = ADP + protein N-phospho-L-histidine.</text>
        <dbReference type="EC" id="2.7.13.3"/>
    </reaction>
</comment>
<dbReference type="InterPro" id="IPR003661">
    <property type="entry name" value="HisK_dim/P_dom"/>
</dbReference>
<accession>A0A4P7LGV2</accession>
<dbReference type="InterPro" id="IPR011006">
    <property type="entry name" value="CheY-like_superfamily"/>
</dbReference>
<dbReference type="SUPFAM" id="SSF55874">
    <property type="entry name" value="ATPase domain of HSP90 chaperone/DNA topoisomerase II/histidine kinase"/>
    <property type="match status" value="1"/>
</dbReference>
<dbReference type="KEGG" id="cox:E0W60_30765"/>
<dbReference type="SMART" id="SM00388">
    <property type="entry name" value="HisKA"/>
    <property type="match status" value="1"/>
</dbReference>
<dbReference type="Gene3D" id="3.30.565.10">
    <property type="entry name" value="Histidine kinase-like ATPase, C-terminal domain"/>
    <property type="match status" value="1"/>
</dbReference>
<evidence type="ECO:0000256" key="4">
    <source>
        <dbReference type="ARBA" id="ARBA00022553"/>
    </source>
</evidence>
<evidence type="ECO:0000313" key="12">
    <source>
        <dbReference type="EMBL" id="QBY55434.1"/>
    </source>
</evidence>
<name>A0A4P7LGV2_9BURK</name>
<dbReference type="FunFam" id="3.30.565.10:FF:000006">
    <property type="entry name" value="Sensor histidine kinase WalK"/>
    <property type="match status" value="1"/>
</dbReference>
<evidence type="ECO:0000259" key="8">
    <source>
        <dbReference type="PROSITE" id="PS50109"/>
    </source>
</evidence>
<dbReference type="CDD" id="cd00082">
    <property type="entry name" value="HisKA"/>
    <property type="match status" value="1"/>
</dbReference>
<dbReference type="SUPFAM" id="SSF55785">
    <property type="entry name" value="PYP-like sensor domain (PAS domain)"/>
    <property type="match status" value="1"/>
</dbReference>
<keyword evidence="6 12" id="KW-0418">Kinase</keyword>
<dbReference type="InterPro" id="IPR003594">
    <property type="entry name" value="HATPase_dom"/>
</dbReference>
<dbReference type="PRINTS" id="PR00344">
    <property type="entry name" value="BCTRLSENSOR"/>
</dbReference>
<organism evidence="12 13">
    <name type="scientific">Cupriavidus oxalaticus</name>
    <dbReference type="NCBI Taxonomy" id="96344"/>
    <lineage>
        <taxon>Bacteria</taxon>
        <taxon>Pseudomonadati</taxon>
        <taxon>Pseudomonadota</taxon>
        <taxon>Betaproteobacteria</taxon>
        <taxon>Burkholderiales</taxon>
        <taxon>Burkholderiaceae</taxon>
        <taxon>Cupriavidus</taxon>
    </lineage>
</organism>
<dbReference type="GO" id="GO:0005886">
    <property type="term" value="C:plasma membrane"/>
    <property type="evidence" value="ECO:0007669"/>
    <property type="project" value="UniProtKB-SubCell"/>
</dbReference>
<dbReference type="InterPro" id="IPR001610">
    <property type="entry name" value="PAC"/>
</dbReference>
<evidence type="ECO:0000256" key="7">
    <source>
        <dbReference type="PROSITE-ProRule" id="PRU00169"/>
    </source>
</evidence>
<dbReference type="PANTHER" id="PTHR43047">
    <property type="entry name" value="TWO-COMPONENT HISTIDINE PROTEIN KINASE"/>
    <property type="match status" value="1"/>
</dbReference>
<keyword evidence="4 7" id="KW-0597">Phosphoprotein</keyword>
<comment type="subcellular location">
    <subcellularLocation>
        <location evidence="2">Cell inner membrane</location>
        <topology evidence="2">Multi-pass membrane protein</topology>
    </subcellularLocation>
</comment>
<dbReference type="EC" id="2.7.13.3" evidence="3"/>
<dbReference type="SMART" id="SM00086">
    <property type="entry name" value="PAC"/>
    <property type="match status" value="1"/>
</dbReference>
<dbReference type="NCBIfam" id="TIGR00229">
    <property type="entry name" value="sensory_box"/>
    <property type="match status" value="1"/>
</dbReference>
<evidence type="ECO:0000313" key="13">
    <source>
        <dbReference type="Proteomes" id="UP000295294"/>
    </source>
</evidence>
<dbReference type="Pfam" id="PF02518">
    <property type="entry name" value="HATPase_c"/>
    <property type="match status" value="1"/>
</dbReference>
<dbReference type="Pfam" id="PF00072">
    <property type="entry name" value="Response_reg"/>
    <property type="match status" value="1"/>
</dbReference>
<dbReference type="Gene3D" id="3.30.450.20">
    <property type="entry name" value="PAS domain"/>
    <property type="match status" value="1"/>
</dbReference>
<evidence type="ECO:0000256" key="6">
    <source>
        <dbReference type="ARBA" id="ARBA00022777"/>
    </source>
</evidence>
<dbReference type="FunFam" id="3.30.450.20:FF:000099">
    <property type="entry name" value="Sensory box sensor histidine kinase"/>
    <property type="match status" value="1"/>
</dbReference>
<dbReference type="OrthoDB" id="9810730at2"/>
<evidence type="ECO:0000259" key="9">
    <source>
        <dbReference type="PROSITE" id="PS50110"/>
    </source>
</evidence>
<dbReference type="PROSITE" id="PS50109">
    <property type="entry name" value="HIS_KIN"/>
    <property type="match status" value="1"/>
</dbReference>
<feature type="modified residue" description="4-aspartylphosphate" evidence="7">
    <location>
        <position position="492"/>
    </location>
</feature>
<dbReference type="InterPro" id="IPR036097">
    <property type="entry name" value="HisK_dim/P_sf"/>
</dbReference>
<dbReference type="Pfam" id="PF08447">
    <property type="entry name" value="PAS_3"/>
    <property type="match status" value="1"/>
</dbReference>
<dbReference type="GO" id="GO:0009927">
    <property type="term" value="F:histidine phosphotransfer kinase activity"/>
    <property type="evidence" value="ECO:0007669"/>
    <property type="project" value="TreeGrafter"/>
</dbReference>
<dbReference type="InterPro" id="IPR000014">
    <property type="entry name" value="PAS"/>
</dbReference>
<reference evidence="12 13" key="1">
    <citation type="submission" date="2019-03" db="EMBL/GenBank/DDBJ databases">
        <title>Efficiently degradation of phenoxyalkanoic acid herbicides by Cupriavidus oxalaticus strain X32.</title>
        <authorList>
            <person name="Sheng X."/>
        </authorList>
    </citation>
    <scope>NUCLEOTIDE SEQUENCE [LARGE SCALE GENOMIC DNA]</scope>
    <source>
        <strain evidence="12 13">X32</strain>
        <plasmid evidence="12 13">unnamed1</plasmid>
    </source>
</reference>
<dbReference type="Proteomes" id="UP000295294">
    <property type="component" value="Plasmid unnamed1"/>
</dbReference>
<dbReference type="InterPro" id="IPR004358">
    <property type="entry name" value="Sig_transdc_His_kin-like_C"/>
</dbReference>
<evidence type="ECO:0000256" key="5">
    <source>
        <dbReference type="ARBA" id="ARBA00022679"/>
    </source>
</evidence>
<proteinExistence type="predicted"/>
<dbReference type="SMART" id="SM00091">
    <property type="entry name" value="PAS"/>
    <property type="match status" value="1"/>
</dbReference>
<dbReference type="CDD" id="cd00130">
    <property type="entry name" value="PAS"/>
    <property type="match status" value="1"/>
</dbReference>
<dbReference type="SMART" id="SM00387">
    <property type="entry name" value="HATPase_c"/>
    <property type="match status" value="1"/>
</dbReference>
<keyword evidence="5" id="KW-0808">Transferase</keyword>
<dbReference type="PROSITE" id="PS50110">
    <property type="entry name" value="RESPONSE_REGULATORY"/>
    <property type="match status" value="1"/>
</dbReference>
<dbReference type="PROSITE" id="PS50113">
    <property type="entry name" value="PAC"/>
    <property type="match status" value="1"/>
</dbReference>
<evidence type="ECO:0000256" key="1">
    <source>
        <dbReference type="ARBA" id="ARBA00000085"/>
    </source>
</evidence>
<geneLocation type="plasmid" evidence="12">
    <name>unnamed1</name>
</geneLocation>
<dbReference type="InterPro" id="IPR001789">
    <property type="entry name" value="Sig_transdc_resp-reg_receiver"/>
</dbReference>
<feature type="domain" description="Histidine kinase" evidence="8">
    <location>
        <begin position="198"/>
        <end position="415"/>
    </location>
</feature>
<dbReference type="SUPFAM" id="SSF52172">
    <property type="entry name" value="CheY-like"/>
    <property type="match status" value="1"/>
</dbReference>
<dbReference type="EMBL" id="CP038636">
    <property type="protein sequence ID" value="QBY55434.1"/>
    <property type="molecule type" value="Genomic_DNA"/>
</dbReference>
<dbReference type="SMART" id="SM00448">
    <property type="entry name" value="REC"/>
    <property type="match status" value="1"/>
</dbReference>
<evidence type="ECO:0000259" key="10">
    <source>
        <dbReference type="PROSITE" id="PS50112"/>
    </source>
</evidence>
<dbReference type="InterPro" id="IPR035965">
    <property type="entry name" value="PAS-like_dom_sf"/>
</dbReference>
<evidence type="ECO:0000259" key="11">
    <source>
        <dbReference type="PROSITE" id="PS50113"/>
    </source>
</evidence>
<dbReference type="PROSITE" id="PS50112">
    <property type="entry name" value="PAS"/>
    <property type="match status" value="1"/>
</dbReference>
<evidence type="ECO:0000256" key="3">
    <source>
        <dbReference type="ARBA" id="ARBA00012438"/>
    </source>
</evidence>
<feature type="domain" description="Response regulatory" evidence="9">
    <location>
        <begin position="442"/>
        <end position="559"/>
    </location>
</feature>
<dbReference type="GO" id="GO:0000155">
    <property type="term" value="F:phosphorelay sensor kinase activity"/>
    <property type="evidence" value="ECO:0007669"/>
    <property type="project" value="InterPro"/>
</dbReference>
<dbReference type="AlphaFoldDB" id="A0A4P7LGV2"/>
<keyword evidence="12" id="KW-0614">Plasmid</keyword>
<dbReference type="PANTHER" id="PTHR43047:SF72">
    <property type="entry name" value="OSMOSENSING HISTIDINE PROTEIN KINASE SLN1"/>
    <property type="match status" value="1"/>
</dbReference>
<gene>
    <name evidence="12" type="ORF">E0W60_30765</name>
</gene>
<evidence type="ECO:0000256" key="2">
    <source>
        <dbReference type="ARBA" id="ARBA00004429"/>
    </source>
</evidence>
<sequence length="569" mass="62202">MPVCTGSGCEYAFLRDADSGRPAIAFCAQTPDRRLRGQIMRRQPHDGSGKDRPSALAFREGEPHFRLLADGIPHMIMTADANGRIDYCNRRWTSYTGLSLEQTRSGAWKSAVHPEDFARNIGHWADAVARGREYEIEYRLKRASDGAYRWHLERGAPLKDADGKVVKWLASSTDIEALKQAQASAESANHAKSEFLSSMSHELRNPLNAILGFAQLMASEAPPPTAAQQSSIDQILKAGWHLLELINEVLDLARIEAGQASLSPEPVSVIDTLHECQAMLEQQALKHTVRMRFPAVEPPCFVRADRTRLKQILLNLLSNAIKYNRDQGSVDVQVTTTEDRVGVIVRDTGAGLTPERLAQLFQPFNRLGHEAGSVEGTGIGLVVAKRLAELMGGTISAESTPGVGSVFRVELPAAAPPAMAGESAEAAMPVRPPIEAPSTMHTLLYVEDNPANHKLLEQLLARRADVHLLSAATGILGVELARASVPDAIVMDIHLPDINGIEALGRLREDPMTMHIPVIALSANAMPRDIERGMKAGFFRYLTKPIRIHEFMDALNAALEQPRGSVARD</sequence>
<feature type="domain" description="PAS" evidence="10">
    <location>
        <begin position="61"/>
        <end position="116"/>
    </location>
</feature>
<dbReference type="Gene3D" id="1.10.287.130">
    <property type="match status" value="1"/>
</dbReference>
<dbReference type="InterPro" id="IPR036890">
    <property type="entry name" value="HATPase_C_sf"/>
</dbReference>